<sequence>MNDAYGKISGLLPSQLKRLRQILDDADETQVLELPLQPRPVGTQRLPLSFAQERFWFLEQVGLVASAYNMPTALRLRGPLDSQAMERSFAELTRRHESLRTRFEEDDSGPVQVVQEPGEFRLDLIDLSAGEPAAREDAMQREINERSLQRFDLTRGSLLRAALLKLAEQEHVLLITTHHIVSDGWSTSLLIRELAALYLAFSEAKPSPLPEPELQYPDYAFWQREWLQGDRLENQLTYWKQQLSGAPAALELPTDRPRPAVSSYRGARVVFTLPKELSERLEQLARTEQATLFMVLVAAYQVLLWRLSGQDDIVVGSPIAGRTRRQTESLIGCFLNTLVLRTRLQPGTRFRDMLQQVREVTLGAYAHQDLPFERLVAELQPERDLSRQPLCQVGMTLQNLPRDGGTLPGLKFTPISVDKVTAKFDLWFLMNESPTGLRGSIEYSSDLFDRETIERWAEHFQTLLQAAVADPDTPLSRLTLLAGAQRERLLARSNALGASPAADARVDELIAAQAARTPQVIALIDEEGTTTFAELERQANQLAHYLISLGVGPDVAVGVCIRRSARMVTALLAILKAGGAYLPLDERQPPERLSHLVRASGAAVLLSESALLDELPSHWGHTVCIDDPVQKSRWEALPGDAPASGVRSDNLAYVIYTSGSTGTPKGVAVEHANLAASTATRLAYYGSPERIILLPSIAFDSSVATLFWALCSAATLVLPTAGLEQDAQLLGNWVERHQVRTWLGVPSLYDAVLDLADTQLTSLRTVVLAGETLPVPLVHKHRAMLGHCALFNEYGPTEATVWASVARVDPECSFDARIPIGAPIANARAYVLDEELELLPMGVIGELHLGGTGVVRGYLNAPGLTAQSFAADPYGAQGGRIYRTGDLVRWNNRGELEFIGRRDQQVKIRGHRIELSEIEAALLADPLIGQAAVITLGEDSDRRLVAYIVASSGETSIDLAELSARLRRRLPEYMMPPDIVTLDAMPLNPNGKIDRHRLPAPTQSALKPAYLAPRTPTEQALSAIWSEILKLDRVGIEDNFFQLGGHSLLATRVVAHIRDELQIDFPITLLFSAPTIAEAARVIDLGLRIKSQDQPLTSLEPGSSDTRSSDPGLGVGFHEEVI</sequence>
<evidence type="ECO:0000313" key="8">
    <source>
        <dbReference type="Proteomes" id="UP000253782"/>
    </source>
</evidence>
<keyword evidence="3" id="KW-0596">Phosphopantetheine</keyword>
<comment type="caution">
    <text evidence="7">The sequence shown here is derived from an EMBL/GenBank/DDBJ whole genome shotgun (WGS) entry which is preliminary data.</text>
</comment>
<dbReference type="FunFam" id="3.30.559.10:FF:000012">
    <property type="entry name" value="Non-ribosomal peptide synthetase"/>
    <property type="match status" value="1"/>
</dbReference>
<evidence type="ECO:0000256" key="1">
    <source>
        <dbReference type="ARBA" id="ARBA00001957"/>
    </source>
</evidence>
<dbReference type="Pfam" id="PF13193">
    <property type="entry name" value="AMP-binding_C"/>
    <property type="match status" value="1"/>
</dbReference>
<dbReference type="SMART" id="SM00823">
    <property type="entry name" value="PKS_PP"/>
    <property type="match status" value="1"/>
</dbReference>
<name>A0A369UIP3_9GAMM</name>
<dbReference type="OrthoDB" id="9030879at2"/>
<dbReference type="Gene3D" id="2.30.38.10">
    <property type="entry name" value="Luciferase, Domain 3"/>
    <property type="match status" value="1"/>
</dbReference>
<feature type="domain" description="Carrier" evidence="6">
    <location>
        <begin position="1012"/>
        <end position="1087"/>
    </location>
</feature>
<dbReference type="FunFam" id="3.30.300.30:FF:000010">
    <property type="entry name" value="Enterobactin synthetase component F"/>
    <property type="match status" value="1"/>
</dbReference>
<dbReference type="InterPro" id="IPR006162">
    <property type="entry name" value="Ppantetheine_attach_site"/>
</dbReference>
<dbReference type="InterPro" id="IPR023213">
    <property type="entry name" value="CAT-like_dom_sf"/>
</dbReference>
<dbReference type="Proteomes" id="UP000253782">
    <property type="component" value="Unassembled WGS sequence"/>
</dbReference>
<dbReference type="GO" id="GO:0005829">
    <property type="term" value="C:cytosol"/>
    <property type="evidence" value="ECO:0007669"/>
    <property type="project" value="TreeGrafter"/>
</dbReference>
<dbReference type="FunFam" id="3.40.50.980:FF:000001">
    <property type="entry name" value="Non-ribosomal peptide synthetase"/>
    <property type="match status" value="1"/>
</dbReference>
<dbReference type="InterPro" id="IPR001242">
    <property type="entry name" value="Condensation_dom"/>
</dbReference>
<dbReference type="NCBIfam" id="TIGR01733">
    <property type="entry name" value="AA-adenyl-dom"/>
    <property type="match status" value="1"/>
</dbReference>
<dbReference type="FunFam" id="3.40.50.12780:FF:000012">
    <property type="entry name" value="Non-ribosomal peptide synthetase"/>
    <property type="match status" value="1"/>
</dbReference>
<dbReference type="AlphaFoldDB" id="A0A369UIP3"/>
<proteinExistence type="inferred from homology"/>
<dbReference type="GO" id="GO:0043041">
    <property type="term" value="P:amino acid activation for nonribosomal peptide biosynthetic process"/>
    <property type="evidence" value="ECO:0007669"/>
    <property type="project" value="TreeGrafter"/>
</dbReference>
<dbReference type="SUPFAM" id="SSF52777">
    <property type="entry name" value="CoA-dependent acyltransferases"/>
    <property type="match status" value="2"/>
</dbReference>
<dbReference type="PROSITE" id="PS00455">
    <property type="entry name" value="AMP_BINDING"/>
    <property type="match status" value="1"/>
</dbReference>
<dbReference type="FunFam" id="1.10.1200.10:FF:000005">
    <property type="entry name" value="Nonribosomal peptide synthetase 1"/>
    <property type="match status" value="1"/>
</dbReference>
<dbReference type="InterPro" id="IPR010071">
    <property type="entry name" value="AA_adenyl_dom"/>
</dbReference>
<dbReference type="FunFam" id="2.30.38.10:FF:000001">
    <property type="entry name" value="Non-ribosomal peptide synthetase PvdI"/>
    <property type="match status" value="1"/>
</dbReference>
<dbReference type="GO" id="GO:0003824">
    <property type="term" value="F:catalytic activity"/>
    <property type="evidence" value="ECO:0007669"/>
    <property type="project" value="InterPro"/>
</dbReference>
<dbReference type="InterPro" id="IPR000873">
    <property type="entry name" value="AMP-dep_synth/lig_dom"/>
</dbReference>
<evidence type="ECO:0000313" key="7">
    <source>
        <dbReference type="EMBL" id="RDD80416.1"/>
    </source>
</evidence>
<dbReference type="RefSeq" id="WP_114846801.1">
    <property type="nucleotide sequence ID" value="NZ_JBHSPE010000021.1"/>
</dbReference>
<dbReference type="Pfam" id="PF00550">
    <property type="entry name" value="PP-binding"/>
    <property type="match status" value="1"/>
</dbReference>
<dbReference type="InterPro" id="IPR045851">
    <property type="entry name" value="AMP-bd_C_sf"/>
</dbReference>
<accession>A0A369UIP3</accession>
<dbReference type="Gene3D" id="3.30.559.30">
    <property type="entry name" value="Nonribosomal peptide synthetase, condensation domain"/>
    <property type="match status" value="1"/>
</dbReference>
<comment type="similarity">
    <text evidence="2">Belongs to the ATP-dependent AMP-binding enzyme family.</text>
</comment>
<evidence type="ECO:0000256" key="3">
    <source>
        <dbReference type="ARBA" id="ARBA00022450"/>
    </source>
</evidence>
<dbReference type="InterPro" id="IPR020845">
    <property type="entry name" value="AMP-binding_CS"/>
</dbReference>
<dbReference type="PROSITE" id="PS00012">
    <property type="entry name" value="PHOSPHOPANTETHEINE"/>
    <property type="match status" value="1"/>
</dbReference>
<dbReference type="SUPFAM" id="SSF56801">
    <property type="entry name" value="Acetyl-CoA synthetase-like"/>
    <property type="match status" value="1"/>
</dbReference>
<dbReference type="InterPro" id="IPR009081">
    <property type="entry name" value="PP-bd_ACP"/>
</dbReference>
<dbReference type="PANTHER" id="PTHR45527:SF1">
    <property type="entry name" value="FATTY ACID SYNTHASE"/>
    <property type="match status" value="1"/>
</dbReference>
<reference evidence="7 8" key="1">
    <citation type="submission" date="2018-07" db="EMBL/GenBank/DDBJ databases">
        <title>Dyella tabacisoli L4-6T, whole genome shotgun sequence.</title>
        <authorList>
            <person name="Zhou X.-K."/>
            <person name="Li W.-J."/>
            <person name="Duan Y.-Q."/>
        </authorList>
    </citation>
    <scope>NUCLEOTIDE SEQUENCE [LARGE SCALE GENOMIC DNA]</scope>
    <source>
        <strain evidence="7 8">L4-6</strain>
    </source>
</reference>
<evidence type="ECO:0000259" key="6">
    <source>
        <dbReference type="PROSITE" id="PS50075"/>
    </source>
</evidence>
<dbReference type="InterPro" id="IPR029058">
    <property type="entry name" value="AB_hydrolase_fold"/>
</dbReference>
<dbReference type="PROSITE" id="PS50075">
    <property type="entry name" value="CARRIER"/>
    <property type="match status" value="1"/>
</dbReference>
<dbReference type="Gene3D" id="3.40.50.1820">
    <property type="entry name" value="alpha/beta hydrolase"/>
    <property type="match status" value="1"/>
</dbReference>
<dbReference type="CDD" id="cd19531">
    <property type="entry name" value="LCL_NRPS-like"/>
    <property type="match status" value="1"/>
</dbReference>
<keyword evidence="8" id="KW-1185">Reference proteome</keyword>
<dbReference type="GO" id="GO:0031177">
    <property type="term" value="F:phosphopantetheine binding"/>
    <property type="evidence" value="ECO:0007669"/>
    <property type="project" value="InterPro"/>
</dbReference>
<evidence type="ECO:0000256" key="5">
    <source>
        <dbReference type="SAM" id="MobiDB-lite"/>
    </source>
</evidence>
<dbReference type="Gene3D" id="3.30.300.30">
    <property type="match status" value="1"/>
</dbReference>
<dbReference type="GO" id="GO:0044550">
    <property type="term" value="P:secondary metabolite biosynthetic process"/>
    <property type="evidence" value="ECO:0007669"/>
    <property type="project" value="UniProtKB-ARBA"/>
</dbReference>
<feature type="compositionally biased region" description="Polar residues" evidence="5">
    <location>
        <begin position="1094"/>
        <end position="1106"/>
    </location>
</feature>
<comment type="cofactor">
    <cofactor evidence="1">
        <name>pantetheine 4'-phosphate</name>
        <dbReference type="ChEBI" id="CHEBI:47942"/>
    </cofactor>
</comment>
<evidence type="ECO:0000256" key="2">
    <source>
        <dbReference type="ARBA" id="ARBA00006432"/>
    </source>
</evidence>
<dbReference type="SUPFAM" id="SSF47336">
    <property type="entry name" value="ACP-like"/>
    <property type="match status" value="1"/>
</dbReference>
<dbReference type="PANTHER" id="PTHR45527">
    <property type="entry name" value="NONRIBOSOMAL PEPTIDE SYNTHETASE"/>
    <property type="match status" value="1"/>
</dbReference>
<dbReference type="InterPro" id="IPR036736">
    <property type="entry name" value="ACP-like_sf"/>
</dbReference>
<feature type="region of interest" description="Disordered" evidence="5">
    <location>
        <begin position="1094"/>
        <end position="1113"/>
    </location>
</feature>
<dbReference type="CDD" id="cd05930">
    <property type="entry name" value="A_NRPS"/>
    <property type="match status" value="1"/>
</dbReference>
<protein>
    <submittedName>
        <fullName evidence="7">Amino acid adenylation domain-containing protein</fullName>
    </submittedName>
</protein>
<dbReference type="Pfam" id="PF00668">
    <property type="entry name" value="Condensation"/>
    <property type="match status" value="1"/>
</dbReference>
<dbReference type="Pfam" id="PF00501">
    <property type="entry name" value="AMP-binding"/>
    <property type="match status" value="1"/>
</dbReference>
<dbReference type="EMBL" id="QQAH01000017">
    <property type="protein sequence ID" value="RDD80416.1"/>
    <property type="molecule type" value="Genomic_DNA"/>
</dbReference>
<dbReference type="InterPro" id="IPR020806">
    <property type="entry name" value="PKS_PP-bd"/>
</dbReference>
<keyword evidence="4" id="KW-0597">Phosphoprotein</keyword>
<organism evidence="7 8">
    <name type="scientific">Dyella tabacisoli</name>
    <dbReference type="NCBI Taxonomy" id="2282381"/>
    <lineage>
        <taxon>Bacteria</taxon>
        <taxon>Pseudomonadati</taxon>
        <taxon>Pseudomonadota</taxon>
        <taxon>Gammaproteobacteria</taxon>
        <taxon>Lysobacterales</taxon>
        <taxon>Rhodanobacteraceae</taxon>
        <taxon>Dyella</taxon>
    </lineage>
</organism>
<evidence type="ECO:0000256" key="4">
    <source>
        <dbReference type="ARBA" id="ARBA00022553"/>
    </source>
</evidence>
<dbReference type="InterPro" id="IPR025110">
    <property type="entry name" value="AMP-bd_C"/>
</dbReference>
<gene>
    <name evidence="7" type="ORF">DVJ77_17425</name>
</gene>
<dbReference type="Gene3D" id="3.30.559.10">
    <property type="entry name" value="Chloramphenicol acetyltransferase-like domain"/>
    <property type="match status" value="1"/>
</dbReference>
<dbReference type="Gene3D" id="3.40.50.980">
    <property type="match status" value="2"/>
</dbReference>